<dbReference type="CDD" id="cd00161">
    <property type="entry name" value="beta-trefoil_Ricin-like"/>
    <property type="match status" value="1"/>
</dbReference>
<evidence type="ECO:0000256" key="1">
    <source>
        <dbReference type="SAM" id="Phobius"/>
    </source>
</evidence>
<evidence type="ECO:0000313" key="3">
    <source>
        <dbReference type="Proteomes" id="UP000763557"/>
    </source>
</evidence>
<dbReference type="Gene3D" id="2.80.10.50">
    <property type="match status" value="1"/>
</dbReference>
<dbReference type="InterPro" id="IPR035992">
    <property type="entry name" value="Ricin_B-like_lectins"/>
</dbReference>
<reference evidence="2 3" key="1">
    <citation type="submission" date="2020-01" db="EMBL/GenBank/DDBJ databases">
        <title>Kibdelosporangium persica a novel Actinomycetes from a hot desert in Iran.</title>
        <authorList>
            <person name="Safaei N."/>
            <person name="Zaburannyi N."/>
            <person name="Mueller R."/>
            <person name="Wink J."/>
        </authorList>
    </citation>
    <scope>NUCLEOTIDE SEQUENCE [LARGE SCALE GENOMIC DNA]</scope>
    <source>
        <strain evidence="2 3">4NS15</strain>
    </source>
</reference>
<accession>A0ABX2F8L5</accession>
<evidence type="ECO:0000313" key="2">
    <source>
        <dbReference type="EMBL" id="NRN67684.1"/>
    </source>
</evidence>
<gene>
    <name evidence="2" type="ORF">GC106_49240</name>
</gene>
<keyword evidence="3" id="KW-1185">Reference proteome</keyword>
<dbReference type="RefSeq" id="WP_173135963.1">
    <property type="nucleotide sequence ID" value="NZ_CBCSGW010000044.1"/>
</dbReference>
<proteinExistence type="predicted"/>
<dbReference type="Proteomes" id="UP000763557">
    <property type="component" value="Unassembled WGS sequence"/>
</dbReference>
<keyword evidence="1" id="KW-0812">Transmembrane</keyword>
<organism evidence="2 3">
    <name type="scientific">Kibdelosporangium persicum</name>
    <dbReference type="NCBI Taxonomy" id="2698649"/>
    <lineage>
        <taxon>Bacteria</taxon>
        <taxon>Bacillati</taxon>
        <taxon>Actinomycetota</taxon>
        <taxon>Actinomycetes</taxon>
        <taxon>Pseudonocardiales</taxon>
        <taxon>Pseudonocardiaceae</taxon>
        <taxon>Kibdelosporangium</taxon>
    </lineage>
</organism>
<protein>
    <recommendedName>
        <fullName evidence="4">Ricin B lectin domain-containing protein</fullName>
    </recommendedName>
</protein>
<dbReference type="SUPFAM" id="SSF50370">
    <property type="entry name" value="Ricin B-like lectins"/>
    <property type="match status" value="1"/>
</dbReference>
<feature type="transmembrane region" description="Helical" evidence="1">
    <location>
        <begin position="107"/>
        <end position="126"/>
    </location>
</feature>
<comment type="caution">
    <text evidence="2">The sequence shown here is derived from an EMBL/GenBank/DDBJ whole genome shotgun (WGS) entry which is preliminary data.</text>
</comment>
<name>A0ABX2F8L5_9PSEU</name>
<keyword evidence="1" id="KW-0472">Membrane</keyword>
<evidence type="ECO:0008006" key="4">
    <source>
        <dbReference type="Google" id="ProtNLM"/>
    </source>
</evidence>
<sequence length="286" mass="30152">MPGEDWPDPRAATTDAEFVAALREVRTRADMSFRALERRAAQAGDALPSSTTNSALARDTLPRTEFVAAFIRACGGDDKTVQAWVNARADLASGGAPAVTSDNRRKVAWLVGAIALLIAVATTVLITTSASTDQTITTGAQQIRVAATGMCLGEGPEKFKDTGREVLGQHECASAGPPISIEPAAEGRYQLVLHHPQHGPGCVTIDGGGQYTEVLMAGAPCEAGRPDQEFTFEAVTSPVEGYRLRSVSGAKWCVGVYQNSGEPGVQLIQNPCDNGPHQVFQLRPPG</sequence>
<keyword evidence="1" id="KW-1133">Transmembrane helix</keyword>
<dbReference type="EMBL" id="JAAATY010000016">
    <property type="protein sequence ID" value="NRN67684.1"/>
    <property type="molecule type" value="Genomic_DNA"/>
</dbReference>
<dbReference type="PROSITE" id="PS50231">
    <property type="entry name" value="RICIN_B_LECTIN"/>
    <property type="match status" value="1"/>
</dbReference>